<protein>
    <submittedName>
        <fullName evidence="1">Uncharacterized protein</fullName>
    </submittedName>
</protein>
<dbReference type="RefSeq" id="WP_196305065.1">
    <property type="nucleotide sequence ID" value="NZ_JAUJRV010000002.1"/>
</dbReference>
<dbReference type="Proteomes" id="UP001171620">
    <property type="component" value="Unassembled WGS sequence"/>
</dbReference>
<name>A0AAW7STH1_BURVI</name>
<reference evidence="1" key="1">
    <citation type="submission" date="2023-07" db="EMBL/GenBank/DDBJ databases">
        <title>A collection of bacterial strains from the Burkholderia cepacia Research Laboratory and Repository.</title>
        <authorList>
            <person name="Lipuma J."/>
            <person name="Spilker T."/>
            <person name="Caverly L."/>
        </authorList>
    </citation>
    <scope>NUCLEOTIDE SEQUENCE</scope>
    <source>
        <strain evidence="1">AU44268</strain>
    </source>
</reference>
<dbReference type="EMBL" id="JAUJRV010000002">
    <property type="protein sequence ID" value="MDN7794261.1"/>
    <property type="molecule type" value="Genomic_DNA"/>
</dbReference>
<sequence length="93" mass="10254">MRGAVRCLLHGIADIAIQSAAPTLPDHRHGHCRRPYALPISDDRGQPTGVGPEFPVTPNFHPDTLLDGVSTLERIVREGVYRSQFEIVTRNEG</sequence>
<gene>
    <name evidence="1" type="ORF">QZM33_04695</name>
</gene>
<accession>A0AAW7STH1</accession>
<evidence type="ECO:0000313" key="1">
    <source>
        <dbReference type="EMBL" id="MDN7794261.1"/>
    </source>
</evidence>
<organism evidence="1 2">
    <name type="scientific">Burkholderia vietnamiensis</name>
    <dbReference type="NCBI Taxonomy" id="60552"/>
    <lineage>
        <taxon>Bacteria</taxon>
        <taxon>Pseudomonadati</taxon>
        <taxon>Pseudomonadota</taxon>
        <taxon>Betaproteobacteria</taxon>
        <taxon>Burkholderiales</taxon>
        <taxon>Burkholderiaceae</taxon>
        <taxon>Burkholderia</taxon>
        <taxon>Burkholderia cepacia complex</taxon>
    </lineage>
</organism>
<dbReference type="AlphaFoldDB" id="A0AAW7STH1"/>
<comment type="caution">
    <text evidence="1">The sequence shown here is derived from an EMBL/GenBank/DDBJ whole genome shotgun (WGS) entry which is preliminary data.</text>
</comment>
<proteinExistence type="predicted"/>
<evidence type="ECO:0000313" key="2">
    <source>
        <dbReference type="Proteomes" id="UP001171620"/>
    </source>
</evidence>